<organism evidence="4 5">
    <name type="scientific">Ornithinibacillus hominis</name>
    <dbReference type="NCBI Taxonomy" id="2763055"/>
    <lineage>
        <taxon>Bacteria</taxon>
        <taxon>Bacillati</taxon>
        <taxon>Bacillota</taxon>
        <taxon>Bacilli</taxon>
        <taxon>Bacillales</taxon>
        <taxon>Bacillaceae</taxon>
        <taxon>Ornithinibacillus</taxon>
    </lineage>
</organism>
<dbReference type="InterPro" id="IPR015797">
    <property type="entry name" value="NUDIX_hydrolase-like_dom_sf"/>
</dbReference>
<evidence type="ECO:0000313" key="5">
    <source>
        <dbReference type="Proteomes" id="UP000637359"/>
    </source>
</evidence>
<dbReference type="InterPro" id="IPR000086">
    <property type="entry name" value="NUDIX_hydrolase_dom"/>
</dbReference>
<dbReference type="Pfam" id="PF00293">
    <property type="entry name" value="NUDIX"/>
    <property type="match status" value="1"/>
</dbReference>
<name>A0A923L8X4_9BACI</name>
<accession>A0A923L8X4</accession>
<keyword evidence="5" id="KW-1185">Reference proteome</keyword>
<dbReference type="GO" id="GO:0016787">
    <property type="term" value="F:hydrolase activity"/>
    <property type="evidence" value="ECO:0007669"/>
    <property type="project" value="UniProtKB-KW"/>
</dbReference>
<dbReference type="Gene3D" id="3.90.79.10">
    <property type="entry name" value="Nucleoside Triphosphate Pyrophosphohydrolase"/>
    <property type="match status" value="1"/>
</dbReference>
<dbReference type="PANTHER" id="PTHR43046">
    <property type="entry name" value="GDP-MANNOSE MANNOSYL HYDROLASE"/>
    <property type="match status" value="1"/>
</dbReference>
<comment type="cofactor">
    <cofactor evidence="1">
        <name>Mg(2+)</name>
        <dbReference type="ChEBI" id="CHEBI:18420"/>
    </cofactor>
</comment>
<evidence type="ECO:0000313" key="4">
    <source>
        <dbReference type="EMBL" id="MBC5638742.1"/>
    </source>
</evidence>
<comment type="caution">
    <text evidence="4">The sequence shown here is derived from an EMBL/GenBank/DDBJ whole genome shotgun (WGS) entry which is preliminary data.</text>
</comment>
<dbReference type="AlphaFoldDB" id="A0A923L8X4"/>
<dbReference type="Proteomes" id="UP000637359">
    <property type="component" value="Unassembled WGS sequence"/>
</dbReference>
<dbReference type="SUPFAM" id="SSF55811">
    <property type="entry name" value="Nudix"/>
    <property type="match status" value="1"/>
</dbReference>
<dbReference type="PROSITE" id="PS51462">
    <property type="entry name" value="NUDIX"/>
    <property type="match status" value="1"/>
</dbReference>
<evidence type="ECO:0000259" key="3">
    <source>
        <dbReference type="PROSITE" id="PS51462"/>
    </source>
</evidence>
<evidence type="ECO:0000256" key="2">
    <source>
        <dbReference type="ARBA" id="ARBA00022801"/>
    </source>
</evidence>
<dbReference type="PANTHER" id="PTHR43046:SF14">
    <property type="entry name" value="MUTT_NUDIX FAMILY PROTEIN"/>
    <property type="match status" value="1"/>
</dbReference>
<evidence type="ECO:0000256" key="1">
    <source>
        <dbReference type="ARBA" id="ARBA00001946"/>
    </source>
</evidence>
<reference evidence="4" key="1">
    <citation type="submission" date="2020-08" db="EMBL/GenBank/DDBJ databases">
        <title>Genome public.</title>
        <authorList>
            <person name="Liu C."/>
            <person name="Sun Q."/>
        </authorList>
    </citation>
    <scope>NUCLEOTIDE SEQUENCE</scope>
    <source>
        <strain evidence="4">BX22</strain>
    </source>
</reference>
<sequence>MRSSVQAIIINEGKLLTVKKYDYNKFMNILPGGGQEPGETLKEAVNRECREEIGVKVEVNELLFVSEYIGKNHEHARWDSETHVVVHLFSCTVPSDLNKLGKNIEPDPDQIGIEWIPMKELSNSDFYPKAMIPILLKYETEGDVIATYVGDMG</sequence>
<dbReference type="EMBL" id="JACOOL010000020">
    <property type="protein sequence ID" value="MBC5638742.1"/>
    <property type="molecule type" value="Genomic_DNA"/>
</dbReference>
<feature type="domain" description="Nudix hydrolase" evidence="3">
    <location>
        <begin position="1"/>
        <end position="137"/>
    </location>
</feature>
<proteinExistence type="predicted"/>
<dbReference type="CDD" id="cd18880">
    <property type="entry name" value="NUDIX_ADPRase"/>
    <property type="match status" value="1"/>
</dbReference>
<keyword evidence="2" id="KW-0378">Hydrolase</keyword>
<gene>
    <name evidence="4" type="ORF">H8S33_18385</name>
</gene>
<protein>
    <submittedName>
        <fullName evidence="4">NUDIX domain-containing protein</fullName>
    </submittedName>
</protein>